<feature type="compositionally biased region" description="Basic residues" evidence="1">
    <location>
        <begin position="29"/>
        <end position="40"/>
    </location>
</feature>
<evidence type="ECO:0000256" key="1">
    <source>
        <dbReference type="SAM" id="MobiDB-lite"/>
    </source>
</evidence>
<dbReference type="RefSeq" id="WP_053925876.1">
    <property type="nucleotide sequence ID" value="NZ_LGKG01000150.1"/>
</dbReference>
<reference evidence="3" key="1">
    <citation type="submission" date="2015-07" db="EMBL/GenBank/DDBJ databases">
        <authorList>
            <person name="Ju K.-S."/>
            <person name="Doroghazi J.R."/>
            <person name="Metcalf W.W."/>
        </authorList>
    </citation>
    <scope>NUCLEOTIDE SEQUENCE [LARGE SCALE GENOMIC DNA]</scope>
    <source>
        <strain evidence="3">NRRL ISP-5002</strain>
    </source>
</reference>
<dbReference type="PATRIC" id="fig|66876.3.peg.5534"/>
<protein>
    <submittedName>
        <fullName evidence="2">Uncharacterized protein</fullName>
    </submittedName>
</protein>
<proteinExistence type="predicted"/>
<comment type="caution">
    <text evidence="2">The sequence shown here is derived from an EMBL/GenBank/DDBJ whole genome shotgun (WGS) entry which is preliminary data.</text>
</comment>
<keyword evidence="3" id="KW-1185">Reference proteome</keyword>
<feature type="compositionally biased region" description="Basic and acidic residues" evidence="1">
    <location>
        <begin position="52"/>
        <end position="66"/>
    </location>
</feature>
<evidence type="ECO:0000313" key="3">
    <source>
        <dbReference type="Proteomes" id="UP000037982"/>
    </source>
</evidence>
<name>A0A0N0GY53_9ACTN</name>
<organism evidence="2 3">
    <name type="scientific">Streptomyces chattanoogensis</name>
    <dbReference type="NCBI Taxonomy" id="66876"/>
    <lineage>
        <taxon>Bacteria</taxon>
        <taxon>Bacillati</taxon>
        <taxon>Actinomycetota</taxon>
        <taxon>Actinomycetes</taxon>
        <taxon>Kitasatosporales</taxon>
        <taxon>Streptomycetaceae</taxon>
        <taxon>Streptomyces</taxon>
    </lineage>
</organism>
<dbReference type="AlphaFoldDB" id="A0A0N0GY53"/>
<gene>
    <name evidence="2" type="ORF">ADL29_25220</name>
</gene>
<sequence length="66" mass="7848">MAFFGLFGNDRTMADTTYSDRESASEKASRKRREAHHRNARAADRQSQAWEDTERRRQDRWGRCGR</sequence>
<dbReference type="Proteomes" id="UP000037982">
    <property type="component" value="Unassembled WGS sequence"/>
</dbReference>
<accession>A0A0N0GY53</accession>
<feature type="region of interest" description="Disordered" evidence="1">
    <location>
        <begin position="1"/>
        <end position="66"/>
    </location>
</feature>
<evidence type="ECO:0000313" key="2">
    <source>
        <dbReference type="EMBL" id="KPC61260.1"/>
    </source>
</evidence>
<feature type="compositionally biased region" description="Basic and acidic residues" evidence="1">
    <location>
        <begin position="18"/>
        <end position="28"/>
    </location>
</feature>
<dbReference type="EMBL" id="LGKG01000150">
    <property type="protein sequence ID" value="KPC61260.1"/>
    <property type="molecule type" value="Genomic_DNA"/>
</dbReference>